<sequence length="123" mass="13937">MYVDEQLNNGTSLRELLNTLVQVFDDVRDANLVLSRCSKMLHNSLIMALLRSPRKNFDDILMLLKAKHLAIWQQYANHLSIEDIDIVEFGLSGAKLLIDDEHGHVPSLLPQCEDVLSLDLNAL</sequence>
<reference evidence="1" key="2">
    <citation type="submission" date="2020-05" db="UniProtKB">
        <authorList>
            <consortium name="EnsemblMetazoa"/>
        </authorList>
    </citation>
    <scope>IDENTIFICATION</scope>
    <source>
        <strain evidence="1">IAEA</strain>
    </source>
</reference>
<reference evidence="2" key="1">
    <citation type="submission" date="2014-03" db="EMBL/GenBank/DDBJ databases">
        <authorList>
            <person name="Aksoy S."/>
            <person name="Warren W."/>
            <person name="Wilson R.K."/>
        </authorList>
    </citation>
    <scope>NUCLEOTIDE SEQUENCE [LARGE SCALE GENOMIC DNA]</scope>
    <source>
        <strain evidence="2">IAEA</strain>
    </source>
</reference>
<proteinExistence type="predicted"/>
<dbReference type="AlphaFoldDB" id="A0A1A9ZUS9"/>
<protein>
    <submittedName>
        <fullName evidence="1">Uncharacterized protein</fullName>
    </submittedName>
</protein>
<dbReference type="VEuPathDB" id="VectorBase:GPAI025750"/>
<organism evidence="1 2">
    <name type="scientific">Glossina pallidipes</name>
    <name type="common">Tsetse fly</name>
    <dbReference type="NCBI Taxonomy" id="7398"/>
    <lineage>
        <taxon>Eukaryota</taxon>
        <taxon>Metazoa</taxon>
        <taxon>Ecdysozoa</taxon>
        <taxon>Arthropoda</taxon>
        <taxon>Hexapoda</taxon>
        <taxon>Insecta</taxon>
        <taxon>Pterygota</taxon>
        <taxon>Neoptera</taxon>
        <taxon>Endopterygota</taxon>
        <taxon>Diptera</taxon>
        <taxon>Brachycera</taxon>
        <taxon>Muscomorpha</taxon>
        <taxon>Hippoboscoidea</taxon>
        <taxon>Glossinidae</taxon>
        <taxon>Glossina</taxon>
    </lineage>
</organism>
<accession>A0A1A9ZUS9</accession>
<dbReference type="Proteomes" id="UP000092445">
    <property type="component" value="Unassembled WGS sequence"/>
</dbReference>
<evidence type="ECO:0000313" key="1">
    <source>
        <dbReference type="EnsemblMetazoa" id="GPAI025750-PA"/>
    </source>
</evidence>
<evidence type="ECO:0000313" key="2">
    <source>
        <dbReference type="Proteomes" id="UP000092445"/>
    </source>
</evidence>
<keyword evidence="2" id="KW-1185">Reference proteome</keyword>
<dbReference type="EnsemblMetazoa" id="GPAI025750-RA">
    <property type="protein sequence ID" value="GPAI025750-PA"/>
    <property type="gene ID" value="GPAI025750"/>
</dbReference>
<name>A0A1A9ZUS9_GLOPL</name>